<dbReference type="EMBL" id="LAZR01008335">
    <property type="protein sequence ID" value="KKM79438.1"/>
    <property type="molecule type" value="Genomic_DNA"/>
</dbReference>
<dbReference type="SMART" id="SM01058">
    <property type="entry name" value="CarD_TRCF"/>
    <property type="match status" value="1"/>
</dbReference>
<accession>A0A0F9KBW9</accession>
<dbReference type="InterPro" id="IPR052531">
    <property type="entry name" value="CarD-like_regulator"/>
</dbReference>
<protein>
    <recommendedName>
        <fullName evidence="1">CarD-like/TRCF RNAP-interacting domain-containing protein</fullName>
    </recommendedName>
</protein>
<gene>
    <name evidence="2" type="ORF">LCGC14_1349950</name>
</gene>
<dbReference type="AlphaFoldDB" id="A0A0F9KBW9"/>
<dbReference type="InterPro" id="IPR042215">
    <property type="entry name" value="CarD-like_C"/>
</dbReference>
<organism evidence="2">
    <name type="scientific">marine sediment metagenome</name>
    <dbReference type="NCBI Taxonomy" id="412755"/>
    <lineage>
        <taxon>unclassified sequences</taxon>
        <taxon>metagenomes</taxon>
        <taxon>ecological metagenomes</taxon>
    </lineage>
</organism>
<dbReference type="InterPro" id="IPR003711">
    <property type="entry name" value="CarD-like/TRCF_RID"/>
</dbReference>
<dbReference type="Pfam" id="PF21095">
    <property type="entry name" value="CarD_C"/>
    <property type="match status" value="1"/>
</dbReference>
<dbReference type="SUPFAM" id="SSF141259">
    <property type="entry name" value="CarD-like"/>
    <property type="match status" value="1"/>
</dbReference>
<name>A0A0F9KBW9_9ZZZZ</name>
<evidence type="ECO:0000313" key="2">
    <source>
        <dbReference type="EMBL" id="KKM79438.1"/>
    </source>
</evidence>
<proteinExistence type="predicted"/>
<comment type="caution">
    <text evidence="2">The sequence shown here is derived from an EMBL/GenBank/DDBJ whole genome shotgun (WGS) entry which is preliminary data.</text>
</comment>
<dbReference type="PANTHER" id="PTHR38447">
    <property type="entry name" value="TRANSCRIPTION FACTOR YDEB-RELATED"/>
    <property type="match status" value="1"/>
</dbReference>
<dbReference type="InterPro" id="IPR036101">
    <property type="entry name" value="CarD-like/TRCF_RID_sf"/>
</dbReference>
<dbReference type="Pfam" id="PF02559">
    <property type="entry name" value="CarD_TRCF_RID"/>
    <property type="match status" value="1"/>
</dbReference>
<reference evidence="2" key="1">
    <citation type="journal article" date="2015" name="Nature">
        <title>Complex archaea that bridge the gap between prokaryotes and eukaryotes.</title>
        <authorList>
            <person name="Spang A."/>
            <person name="Saw J.H."/>
            <person name="Jorgensen S.L."/>
            <person name="Zaremba-Niedzwiedzka K."/>
            <person name="Martijn J."/>
            <person name="Lind A.E."/>
            <person name="van Eijk R."/>
            <person name="Schleper C."/>
            <person name="Guy L."/>
            <person name="Ettema T.J."/>
        </authorList>
    </citation>
    <scope>NUCLEOTIDE SEQUENCE</scope>
</reference>
<feature type="domain" description="CarD-like/TRCF RNAP-interacting" evidence="1">
    <location>
        <begin position="1"/>
        <end position="112"/>
    </location>
</feature>
<dbReference type="Gene3D" id="2.40.10.170">
    <property type="match status" value="1"/>
</dbReference>
<dbReference type="Gene3D" id="1.20.58.1290">
    <property type="entry name" value="CarD-like, C-terminal domain"/>
    <property type="match status" value="1"/>
</dbReference>
<dbReference type="GO" id="GO:0009303">
    <property type="term" value="P:rRNA transcription"/>
    <property type="evidence" value="ECO:0007669"/>
    <property type="project" value="TreeGrafter"/>
</dbReference>
<evidence type="ECO:0000259" key="1">
    <source>
        <dbReference type="SMART" id="SM01058"/>
    </source>
</evidence>
<dbReference type="PANTHER" id="PTHR38447:SF1">
    <property type="entry name" value="RNA POLYMERASE-BINDING TRANSCRIPTION FACTOR CARD"/>
    <property type="match status" value="1"/>
</dbReference>
<sequence>MNKKGDKVVYPNHGAGTISAIEEKDVFSTKSKYYILELSVGQLTISVPVDKSHELGLRNVITKRDAGKVLKVISKKVKAKKDVDSNERFKELSEKLRTGDAFEIAGVIRDLRKLEKMSTREKRMFSKAKDLLISELIFSFNKTEEEMVKQVNKVLN</sequence>
<dbReference type="InterPro" id="IPR048792">
    <property type="entry name" value="CarD_C"/>
</dbReference>